<feature type="signal peptide" evidence="2">
    <location>
        <begin position="1"/>
        <end position="25"/>
    </location>
</feature>
<keyword evidence="2" id="KW-0732">Signal</keyword>
<evidence type="ECO:0000313" key="3">
    <source>
        <dbReference type="EMBL" id="GAA4870500.1"/>
    </source>
</evidence>
<comment type="caution">
    <text evidence="3">The sequence shown here is derived from an EMBL/GenBank/DDBJ whole genome shotgun (WGS) entry which is preliminary data.</text>
</comment>
<organism evidence="3 4">
    <name type="scientific">Actinomycetospora straminea</name>
    <dbReference type="NCBI Taxonomy" id="663607"/>
    <lineage>
        <taxon>Bacteria</taxon>
        <taxon>Bacillati</taxon>
        <taxon>Actinomycetota</taxon>
        <taxon>Actinomycetes</taxon>
        <taxon>Pseudonocardiales</taxon>
        <taxon>Pseudonocardiaceae</taxon>
        <taxon>Actinomycetospora</taxon>
    </lineage>
</organism>
<dbReference type="Proteomes" id="UP001500457">
    <property type="component" value="Unassembled WGS sequence"/>
</dbReference>
<sequence length="109" mass="10611">MLKKLGVVTVGVSAGLLVAAPFASASEGGHHHDGEHESSGSCNVTGGSAEANGGIDGDAFAGNLLAQAPVGGANVLNVVCNDILNDNLSGNDVDVEIGGGLLPEVPLPL</sequence>
<keyword evidence="4" id="KW-1185">Reference proteome</keyword>
<dbReference type="EMBL" id="BAABHQ010000004">
    <property type="protein sequence ID" value="GAA4870500.1"/>
    <property type="molecule type" value="Genomic_DNA"/>
</dbReference>
<accession>A0ABP9E749</accession>
<proteinExistence type="predicted"/>
<dbReference type="RefSeq" id="WP_345380533.1">
    <property type="nucleotide sequence ID" value="NZ_BAABHQ010000004.1"/>
</dbReference>
<evidence type="ECO:0000256" key="1">
    <source>
        <dbReference type="SAM" id="MobiDB-lite"/>
    </source>
</evidence>
<evidence type="ECO:0000313" key="4">
    <source>
        <dbReference type="Proteomes" id="UP001500457"/>
    </source>
</evidence>
<name>A0ABP9E749_9PSEU</name>
<evidence type="ECO:0008006" key="5">
    <source>
        <dbReference type="Google" id="ProtNLM"/>
    </source>
</evidence>
<feature type="compositionally biased region" description="Basic and acidic residues" evidence="1">
    <location>
        <begin position="28"/>
        <end position="38"/>
    </location>
</feature>
<feature type="chain" id="PRO_5046064048" description="Secreted protein" evidence="2">
    <location>
        <begin position="26"/>
        <end position="109"/>
    </location>
</feature>
<reference evidence="4" key="1">
    <citation type="journal article" date="2019" name="Int. J. Syst. Evol. Microbiol.">
        <title>The Global Catalogue of Microorganisms (GCM) 10K type strain sequencing project: providing services to taxonomists for standard genome sequencing and annotation.</title>
        <authorList>
            <consortium name="The Broad Institute Genomics Platform"/>
            <consortium name="The Broad Institute Genome Sequencing Center for Infectious Disease"/>
            <person name="Wu L."/>
            <person name="Ma J."/>
        </authorList>
    </citation>
    <scope>NUCLEOTIDE SEQUENCE [LARGE SCALE GENOMIC DNA]</scope>
    <source>
        <strain evidence="4">JCM 17983</strain>
    </source>
</reference>
<evidence type="ECO:0000256" key="2">
    <source>
        <dbReference type="SAM" id="SignalP"/>
    </source>
</evidence>
<gene>
    <name evidence="3" type="ORF">GCM10023203_19710</name>
</gene>
<feature type="region of interest" description="Disordered" evidence="1">
    <location>
        <begin position="26"/>
        <end position="47"/>
    </location>
</feature>
<protein>
    <recommendedName>
        <fullName evidence="5">Secreted protein</fullName>
    </recommendedName>
</protein>